<accession>A0A1H9H525</accession>
<evidence type="ECO:0000256" key="7">
    <source>
        <dbReference type="ARBA" id="ARBA00023136"/>
    </source>
</evidence>
<dbReference type="NCBIfam" id="TIGR03592">
    <property type="entry name" value="yidC_oxa1_cterm"/>
    <property type="match status" value="1"/>
</dbReference>
<evidence type="ECO:0000256" key="10">
    <source>
        <dbReference type="SAM" id="Phobius"/>
    </source>
</evidence>
<feature type="transmembrane region" description="Helical" evidence="10">
    <location>
        <begin position="130"/>
        <end position="151"/>
    </location>
</feature>
<evidence type="ECO:0000256" key="9">
    <source>
        <dbReference type="RuleBase" id="RU003945"/>
    </source>
</evidence>
<name>A0A1H9H525_9BACI</name>
<dbReference type="InterPro" id="IPR028055">
    <property type="entry name" value="YidC/Oxa/ALB_C"/>
</dbReference>
<dbReference type="PANTHER" id="PTHR12428:SF65">
    <property type="entry name" value="CYTOCHROME C OXIDASE ASSEMBLY PROTEIN COX18, MITOCHONDRIAL"/>
    <property type="match status" value="1"/>
</dbReference>
<feature type="domain" description="Membrane insertase YidC/Oxa/ALB C-terminal" evidence="11">
    <location>
        <begin position="23"/>
        <end position="207"/>
    </location>
</feature>
<keyword evidence="3" id="KW-1003">Cell membrane</keyword>
<proteinExistence type="inferred from homology"/>
<protein>
    <submittedName>
        <fullName evidence="12">YidC/Oxa1 family membrane protein insertase</fullName>
    </submittedName>
</protein>
<evidence type="ECO:0000256" key="5">
    <source>
        <dbReference type="ARBA" id="ARBA00022927"/>
    </source>
</evidence>
<dbReference type="InterPro" id="IPR047196">
    <property type="entry name" value="YidC_ALB_C"/>
</dbReference>
<comment type="subcellular location">
    <subcellularLocation>
        <location evidence="1">Cell membrane</location>
        <topology evidence="1">Multi-pass membrane protein</topology>
    </subcellularLocation>
    <subcellularLocation>
        <location evidence="9">Membrane</location>
        <topology evidence="9">Multi-pass membrane protein</topology>
    </subcellularLocation>
</comment>
<evidence type="ECO:0000259" key="11">
    <source>
        <dbReference type="Pfam" id="PF02096"/>
    </source>
</evidence>
<dbReference type="GO" id="GO:0015031">
    <property type="term" value="P:protein transport"/>
    <property type="evidence" value="ECO:0007669"/>
    <property type="project" value="UniProtKB-KW"/>
</dbReference>
<dbReference type="AlphaFoldDB" id="A0A1H9H525"/>
<dbReference type="EMBL" id="FOEL01000006">
    <property type="protein sequence ID" value="SEQ57435.1"/>
    <property type="molecule type" value="Genomic_DNA"/>
</dbReference>
<keyword evidence="5" id="KW-0653">Protein transport</keyword>
<reference evidence="12 13" key="1">
    <citation type="submission" date="2016-10" db="EMBL/GenBank/DDBJ databases">
        <authorList>
            <person name="Varghese N."/>
            <person name="Submissions S."/>
        </authorList>
    </citation>
    <scope>NUCLEOTIDE SEQUENCE [LARGE SCALE GENOMIC DNA]</scope>
    <source>
        <strain evidence="12 13">TC-13</strain>
    </source>
</reference>
<evidence type="ECO:0000256" key="8">
    <source>
        <dbReference type="ARBA" id="ARBA00023186"/>
    </source>
</evidence>
<dbReference type="GO" id="GO:0051205">
    <property type="term" value="P:protein insertion into membrane"/>
    <property type="evidence" value="ECO:0007669"/>
    <property type="project" value="TreeGrafter"/>
</dbReference>
<dbReference type="RefSeq" id="WP_089986050.1">
    <property type="nucleotide sequence ID" value="NZ_BJOM01000009.1"/>
</dbReference>
<keyword evidence="7 10" id="KW-0472">Membrane</keyword>
<gene>
    <name evidence="12" type="ORF">SAMN02787113_01922</name>
</gene>
<keyword evidence="4 9" id="KW-0812">Transmembrane</keyword>
<dbReference type="CDD" id="cd20070">
    <property type="entry name" value="5TM_YidC_Alb3"/>
    <property type="match status" value="1"/>
</dbReference>
<dbReference type="Pfam" id="PF02096">
    <property type="entry name" value="60KD_IMP"/>
    <property type="match status" value="1"/>
</dbReference>
<keyword evidence="2" id="KW-0813">Transport</keyword>
<dbReference type="GO" id="GO:0032977">
    <property type="term" value="F:membrane insertase activity"/>
    <property type="evidence" value="ECO:0007669"/>
    <property type="project" value="InterPro"/>
</dbReference>
<evidence type="ECO:0000256" key="4">
    <source>
        <dbReference type="ARBA" id="ARBA00022692"/>
    </source>
</evidence>
<evidence type="ECO:0000256" key="2">
    <source>
        <dbReference type="ARBA" id="ARBA00022448"/>
    </source>
</evidence>
<feature type="transmembrane region" description="Helical" evidence="10">
    <location>
        <begin position="163"/>
        <end position="182"/>
    </location>
</feature>
<comment type="caution">
    <text evidence="12">The sequence shown here is derived from an EMBL/GenBank/DDBJ whole genome shotgun (WGS) entry which is preliminary data.</text>
</comment>
<dbReference type="PANTHER" id="PTHR12428">
    <property type="entry name" value="OXA1"/>
    <property type="match status" value="1"/>
</dbReference>
<evidence type="ECO:0000313" key="13">
    <source>
        <dbReference type="Proteomes" id="UP000199410"/>
    </source>
</evidence>
<feature type="transmembrane region" description="Helical" evidence="10">
    <location>
        <begin position="20"/>
        <end position="43"/>
    </location>
</feature>
<dbReference type="GO" id="GO:0005886">
    <property type="term" value="C:plasma membrane"/>
    <property type="evidence" value="ECO:0007669"/>
    <property type="project" value="UniProtKB-SubCell"/>
</dbReference>
<keyword evidence="6 10" id="KW-1133">Transmembrane helix</keyword>
<evidence type="ECO:0000256" key="1">
    <source>
        <dbReference type="ARBA" id="ARBA00004651"/>
    </source>
</evidence>
<keyword evidence="8" id="KW-0143">Chaperone</keyword>
<dbReference type="Proteomes" id="UP000199410">
    <property type="component" value="Unassembled WGS sequence"/>
</dbReference>
<organism evidence="12 13">
    <name type="scientific">Lysinibacillus fusiformis</name>
    <dbReference type="NCBI Taxonomy" id="28031"/>
    <lineage>
        <taxon>Bacteria</taxon>
        <taxon>Bacillati</taxon>
        <taxon>Bacillota</taxon>
        <taxon>Bacilli</taxon>
        <taxon>Bacillales</taxon>
        <taxon>Bacillaceae</taxon>
        <taxon>Lysinibacillus</taxon>
    </lineage>
</organism>
<evidence type="ECO:0000256" key="3">
    <source>
        <dbReference type="ARBA" id="ARBA00022475"/>
    </source>
</evidence>
<evidence type="ECO:0000256" key="6">
    <source>
        <dbReference type="ARBA" id="ARBA00022989"/>
    </source>
</evidence>
<dbReference type="InterPro" id="IPR001708">
    <property type="entry name" value="YidC/ALB3/OXA1/COX18"/>
</dbReference>
<comment type="similarity">
    <text evidence="9">Belongs to the OXA1/ALB3/YidC family.</text>
</comment>
<dbReference type="PRINTS" id="PR00701">
    <property type="entry name" value="60KDINNERMP"/>
</dbReference>
<evidence type="ECO:0000313" key="12">
    <source>
        <dbReference type="EMBL" id="SEQ57435.1"/>
    </source>
</evidence>
<feature type="transmembrane region" description="Helical" evidence="10">
    <location>
        <begin position="98"/>
        <end position="118"/>
    </location>
</feature>
<sequence length="210" mass="24089">MFTFLTQPIIYFIHFIHSFTGSYAIGVISITIAVRAILMPLFIKSAKHQKHSKDLMTSIKPELDELTAKLKNSHDESEKIMVQQKIQELTSDSLKSSLLGCLPIIIQLPVLFSLYYAIKLDTVIASENFLWMNLGTVDIGISIIACVIYFMQSWLSLDKNQPINMKIMMFINPIMILIFSLFNPAIIPIYWTVSALLLTVQQLIIKKWYR</sequence>